<dbReference type="Proteomes" id="UP000008556">
    <property type="component" value="Chromosome"/>
</dbReference>
<name>A0A6C6YY96_SALPB</name>
<accession>A0A6C6YY96</accession>
<gene>
    <name evidence="1" type="ordered locus">SPAB_00415</name>
</gene>
<evidence type="ECO:0000313" key="1">
    <source>
        <dbReference type="EMBL" id="ABX65849.1"/>
    </source>
</evidence>
<dbReference type="AlphaFoldDB" id="A0A6C6YY96"/>
<dbReference type="EMBL" id="CP000886">
    <property type="protein sequence ID" value="ABX65849.1"/>
    <property type="molecule type" value="Genomic_DNA"/>
</dbReference>
<evidence type="ECO:0008006" key="3">
    <source>
        <dbReference type="Google" id="ProtNLM"/>
    </source>
</evidence>
<sequence>MIAVAPRGIHYTVAQCQLNNVWRCTCLVNNNGAFLSTLRQYVMVQQEFSLVS</sequence>
<organism evidence="1 2">
    <name type="scientific">Salmonella paratyphi B (strain ATCC BAA-1250 / SPB7)</name>
    <dbReference type="NCBI Taxonomy" id="1016998"/>
    <lineage>
        <taxon>Bacteria</taxon>
        <taxon>Pseudomonadati</taxon>
        <taxon>Pseudomonadota</taxon>
        <taxon>Gammaproteobacteria</taxon>
        <taxon>Enterobacterales</taxon>
        <taxon>Enterobacteriaceae</taxon>
        <taxon>Salmonella</taxon>
    </lineage>
</organism>
<dbReference type="KEGG" id="spq:SPAB_00415"/>
<reference evidence="1 2" key="1">
    <citation type="submission" date="2007-11" db="EMBL/GenBank/DDBJ databases">
        <authorList>
            <consortium name="The Salmonella enterica serovar Paratyphi B Genome Sequencing Project"/>
            <person name="McClelland M."/>
            <person name="Sanderson E.K."/>
            <person name="Porwollik S."/>
            <person name="Spieth J."/>
            <person name="Clifton W.S."/>
            <person name="Fulton R."/>
            <person name="Cordes M."/>
            <person name="Wollam A."/>
            <person name="Shah N."/>
            <person name="Pepin K."/>
            <person name="Bhonagiri V."/>
            <person name="Nash W."/>
            <person name="Johnson M."/>
            <person name="Thiruvilangam P."/>
            <person name="Wilson R."/>
        </authorList>
    </citation>
    <scope>NUCLEOTIDE SEQUENCE [LARGE SCALE GENOMIC DNA]</scope>
    <source>
        <strain evidence="2">ATCC BAA-1250 / SPB7</strain>
    </source>
</reference>
<protein>
    <recommendedName>
        <fullName evidence="3">Pilus assembly protein PilW</fullName>
    </recommendedName>
</protein>
<proteinExistence type="predicted"/>
<evidence type="ECO:0000313" key="2">
    <source>
        <dbReference type="Proteomes" id="UP000008556"/>
    </source>
</evidence>